<protein>
    <submittedName>
        <fullName evidence="1">Uncharacterized protein</fullName>
    </submittedName>
</protein>
<organism evidence="1 2">
    <name type="scientific">Podarcis muralis</name>
    <name type="common">Wall lizard</name>
    <name type="synonym">Lacerta muralis</name>
    <dbReference type="NCBI Taxonomy" id="64176"/>
    <lineage>
        <taxon>Eukaryota</taxon>
        <taxon>Metazoa</taxon>
        <taxon>Chordata</taxon>
        <taxon>Craniata</taxon>
        <taxon>Vertebrata</taxon>
        <taxon>Euteleostomi</taxon>
        <taxon>Lepidosauria</taxon>
        <taxon>Squamata</taxon>
        <taxon>Bifurcata</taxon>
        <taxon>Unidentata</taxon>
        <taxon>Episquamata</taxon>
        <taxon>Laterata</taxon>
        <taxon>Lacertibaenia</taxon>
        <taxon>Lacertidae</taxon>
        <taxon>Podarcis</taxon>
    </lineage>
</organism>
<evidence type="ECO:0000313" key="2">
    <source>
        <dbReference type="Proteomes" id="UP000472272"/>
    </source>
</evidence>
<dbReference type="AlphaFoldDB" id="A0A670JCY7"/>
<keyword evidence="2" id="KW-1185">Reference proteome</keyword>
<sequence>MDGPPVPWLQRFDKASRLLLCTLMSGHWGALAAFRTLQRSLSGQGASQDFSWWTFTEILCSQEPVLTGSEETLAL</sequence>
<accession>A0A670JCY7</accession>
<dbReference type="Proteomes" id="UP000472272">
    <property type="component" value="Chromosome 6"/>
</dbReference>
<reference evidence="1 2" key="1">
    <citation type="journal article" date="2019" name="Proc. Natl. Acad. Sci. U.S.A.">
        <title>Regulatory changes in pterin and carotenoid genes underlie balanced color polymorphisms in the wall lizard.</title>
        <authorList>
            <person name="Andrade P."/>
            <person name="Pinho C."/>
            <person name="Perez I de Lanuza G."/>
            <person name="Afonso S."/>
            <person name="Brejcha J."/>
            <person name="Rubin C.J."/>
            <person name="Wallerman O."/>
            <person name="Pereira P."/>
            <person name="Sabatino S.J."/>
            <person name="Bellati A."/>
            <person name="Pellitteri-Rosa D."/>
            <person name="Bosakova Z."/>
            <person name="Bunikis I."/>
            <person name="Carretero M.A."/>
            <person name="Feiner N."/>
            <person name="Marsik P."/>
            <person name="Pauperio F."/>
            <person name="Salvi D."/>
            <person name="Soler L."/>
            <person name="While G.M."/>
            <person name="Uller T."/>
            <person name="Font E."/>
            <person name="Andersson L."/>
            <person name="Carneiro M."/>
        </authorList>
    </citation>
    <scope>NUCLEOTIDE SEQUENCE</scope>
</reference>
<reference evidence="1" key="2">
    <citation type="submission" date="2025-08" db="UniProtKB">
        <authorList>
            <consortium name="Ensembl"/>
        </authorList>
    </citation>
    <scope>IDENTIFICATION</scope>
</reference>
<proteinExistence type="predicted"/>
<evidence type="ECO:0000313" key="1">
    <source>
        <dbReference type="Ensembl" id="ENSPMRP00000020987.1"/>
    </source>
</evidence>
<dbReference type="GeneTree" id="ENSGT00990000210451"/>
<name>A0A670JCY7_PODMU</name>
<dbReference type="OMA" id="ALMSGHW"/>
<reference evidence="1" key="3">
    <citation type="submission" date="2025-09" db="UniProtKB">
        <authorList>
            <consortium name="Ensembl"/>
        </authorList>
    </citation>
    <scope>IDENTIFICATION</scope>
</reference>
<dbReference type="Ensembl" id="ENSPMRT00000022285.1">
    <property type="protein sequence ID" value="ENSPMRP00000020987.1"/>
    <property type="gene ID" value="ENSPMRG00000013649.1"/>
</dbReference>